<sequence length="68" mass="7293">MAAMTRDIPGRTGRPDPIVAVGLLTQRDLDVLGTGFRRSFPVREDTAFDDLLHALDSIEAIGVPGKSS</sequence>
<name>A0A7W6AAA5_9SPHN</name>
<evidence type="ECO:0000313" key="2">
    <source>
        <dbReference type="Proteomes" id="UP000538670"/>
    </source>
</evidence>
<reference evidence="1 2" key="1">
    <citation type="submission" date="2020-08" db="EMBL/GenBank/DDBJ databases">
        <title>Genomic Encyclopedia of Type Strains, Phase IV (KMG-IV): sequencing the most valuable type-strain genomes for metagenomic binning, comparative biology and taxonomic classification.</title>
        <authorList>
            <person name="Goeker M."/>
        </authorList>
    </citation>
    <scope>NUCLEOTIDE SEQUENCE [LARGE SCALE GENOMIC DNA]</scope>
    <source>
        <strain evidence="1 2">DSM 19512</strain>
    </source>
</reference>
<organism evidence="1 2">
    <name type="scientific">Sphingomonas pseudosanguinis</name>
    <dbReference type="NCBI Taxonomy" id="413712"/>
    <lineage>
        <taxon>Bacteria</taxon>
        <taxon>Pseudomonadati</taxon>
        <taxon>Pseudomonadota</taxon>
        <taxon>Alphaproteobacteria</taxon>
        <taxon>Sphingomonadales</taxon>
        <taxon>Sphingomonadaceae</taxon>
        <taxon>Sphingomonas</taxon>
    </lineage>
</organism>
<dbReference type="AlphaFoldDB" id="A0A7W6AAA5"/>
<dbReference type="Proteomes" id="UP000538670">
    <property type="component" value="Unassembled WGS sequence"/>
</dbReference>
<keyword evidence="2" id="KW-1185">Reference proteome</keyword>
<evidence type="ECO:0000313" key="1">
    <source>
        <dbReference type="EMBL" id="MBB3878408.1"/>
    </source>
</evidence>
<accession>A0A7W6AAA5</accession>
<comment type="caution">
    <text evidence="1">The sequence shown here is derived from an EMBL/GenBank/DDBJ whole genome shotgun (WGS) entry which is preliminary data.</text>
</comment>
<gene>
    <name evidence="1" type="ORF">GGR48_000811</name>
</gene>
<protein>
    <submittedName>
        <fullName evidence="1">Uncharacterized protein</fullName>
    </submittedName>
</protein>
<proteinExistence type="predicted"/>
<dbReference type="EMBL" id="JACIDH010000001">
    <property type="protein sequence ID" value="MBB3878408.1"/>
    <property type="molecule type" value="Genomic_DNA"/>
</dbReference>